<proteinExistence type="predicted"/>
<evidence type="ECO:0000313" key="5">
    <source>
        <dbReference type="Proteomes" id="UP000233398"/>
    </source>
</evidence>
<gene>
    <name evidence="4" type="ORF">CWD77_06920</name>
</gene>
<protein>
    <recommendedName>
        <fullName evidence="6">Tetratricopeptide repeat protein</fullName>
    </recommendedName>
</protein>
<evidence type="ECO:0000256" key="3">
    <source>
        <dbReference type="PROSITE-ProRule" id="PRU00339"/>
    </source>
</evidence>
<dbReference type="InterPro" id="IPR011990">
    <property type="entry name" value="TPR-like_helical_dom_sf"/>
</dbReference>
<dbReference type="AlphaFoldDB" id="A0A2N0VMF4"/>
<keyword evidence="5" id="KW-1185">Reference proteome</keyword>
<keyword evidence="2 3" id="KW-0802">TPR repeat</keyword>
<dbReference type="PROSITE" id="PS50005">
    <property type="entry name" value="TPR"/>
    <property type="match status" value="2"/>
</dbReference>
<reference evidence="4 5" key="1">
    <citation type="submission" date="2017-11" db="EMBL/GenBank/DDBJ databases">
        <title>Rhodohalobacter 15182 sp. nov., isolated from a salt lake.</title>
        <authorList>
            <person name="Han S."/>
        </authorList>
    </citation>
    <scope>NUCLEOTIDE SEQUENCE [LARGE SCALE GENOMIC DNA]</scope>
    <source>
        <strain evidence="4 5">15182</strain>
    </source>
</reference>
<dbReference type="Gene3D" id="1.25.40.10">
    <property type="entry name" value="Tetratricopeptide repeat domain"/>
    <property type="match status" value="1"/>
</dbReference>
<dbReference type="InterPro" id="IPR050498">
    <property type="entry name" value="Ycf3"/>
</dbReference>
<comment type="caution">
    <text evidence="4">The sequence shown here is derived from an EMBL/GenBank/DDBJ whole genome shotgun (WGS) entry which is preliminary data.</text>
</comment>
<dbReference type="PANTHER" id="PTHR44858:SF1">
    <property type="entry name" value="UDP-N-ACETYLGLUCOSAMINE--PEPTIDE N-ACETYLGLUCOSAMINYLTRANSFERASE SPINDLY-RELATED"/>
    <property type="match status" value="1"/>
</dbReference>
<evidence type="ECO:0008006" key="6">
    <source>
        <dbReference type="Google" id="ProtNLM"/>
    </source>
</evidence>
<feature type="repeat" description="TPR" evidence="3">
    <location>
        <begin position="135"/>
        <end position="168"/>
    </location>
</feature>
<sequence length="291" mass="33752">MPSGVQSISLMGDTLYTPEVSPELFDDQNEKFLEALADYRVDPEDAENIIWLGRRAAYLGEYREAIQIFTEGTYKVPEDPRMFRHRGHRYITLRYFDRAVRDFERAEELMRNMPDVIEPDGLPNELNQPVSTLKSNVWYHKGLAHYLNGDYQQAINTYEKSLNELDLTDDMQVATLYWYYSALKRGGQDEQAGHAIENVTADMDLIENDVYLNLIMVFKGLFDPERMMEVSDDSLQNATLWYGIGNWHYMNGREERAIDIWNQILSTDEWAAFGYIAAEAEMARDSSTSSE</sequence>
<feature type="repeat" description="TPR" evidence="3">
    <location>
        <begin position="80"/>
        <end position="113"/>
    </location>
</feature>
<dbReference type="Proteomes" id="UP000233398">
    <property type="component" value="Unassembled WGS sequence"/>
</dbReference>
<dbReference type="InterPro" id="IPR019734">
    <property type="entry name" value="TPR_rpt"/>
</dbReference>
<dbReference type="SMART" id="SM00028">
    <property type="entry name" value="TPR"/>
    <property type="match status" value="3"/>
</dbReference>
<dbReference type="SUPFAM" id="SSF48452">
    <property type="entry name" value="TPR-like"/>
    <property type="match status" value="1"/>
</dbReference>
<dbReference type="Pfam" id="PF07719">
    <property type="entry name" value="TPR_2"/>
    <property type="match status" value="1"/>
</dbReference>
<dbReference type="OrthoDB" id="955869at2"/>
<evidence type="ECO:0000256" key="2">
    <source>
        <dbReference type="ARBA" id="ARBA00022803"/>
    </source>
</evidence>
<dbReference type="PANTHER" id="PTHR44858">
    <property type="entry name" value="TETRATRICOPEPTIDE REPEAT PROTEIN 6"/>
    <property type="match status" value="1"/>
</dbReference>
<organism evidence="4 5">
    <name type="scientific">Rhodohalobacter barkolensis</name>
    <dbReference type="NCBI Taxonomy" id="2053187"/>
    <lineage>
        <taxon>Bacteria</taxon>
        <taxon>Pseudomonadati</taxon>
        <taxon>Balneolota</taxon>
        <taxon>Balneolia</taxon>
        <taxon>Balneolales</taxon>
        <taxon>Balneolaceae</taxon>
        <taxon>Rhodohalobacter</taxon>
    </lineage>
</organism>
<dbReference type="EMBL" id="PISP01000001">
    <property type="protein sequence ID" value="PKD45397.1"/>
    <property type="molecule type" value="Genomic_DNA"/>
</dbReference>
<name>A0A2N0VMF4_9BACT</name>
<evidence type="ECO:0000256" key="1">
    <source>
        <dbReference type="ARBA" id="ARBA00022737"/>
    </source>
</evidence>
<evidence type="ECO:0000313" key="4">
    <source>
        <dbReference type="EMBL" id="PKD45397.1"/>
    </source>
</evidence>
<accession>A0A2N0VMF4</accession>
<keyword evidence="1" id="KW-0677">Repeat</keyword>
<dbReference type="InterPro" id="IPR013105">
    <property type="entry name" value="TPR_2"/>
</dbReference>